<keyword evidence="1" id="KW-1133">Transmembrane helix</keyword>
<dbReference type="EMBL" id="FOKG01000007">
    <property type="protein sequence ID" value="SFB28447.1"/>
    <property type="molecule type" value="Genomic_DNA"/>
</dbReference>
<feature type="transmembrane region" description="Helical" evidence="1">
    <location>
        <begin position="311"/>
        <end position="328"/>
    </location>
</feature>
<evidence type="ECO:0000256" key="1">
    <source>
        <dbReference type="SAM" id="Phobius"/>
    </source>
</evidence>
<accession>A0A1I0ZSD9</accession>
<feature type="transmembrane region" description="Helical" evidence="1">
    <location>
        <begin position="210"/>
        <end position="227"/>
    </location>
</feature>
<feature type="transmembrane region" description="Helical" evidence="1">
    <location>
        <begin position="340"/>
        <end position="362"/>
    </location>
</feature>
<feature type="transmembrane region" description="Helical" evidence="1">
    <location>
        <begin position="382"/>
        <end position="401"/>
    </location>
</feature>
<dbReference type="AlphaFoldDB" id="A0A1I0ZSD9"/>
<keyword evidence="3" id="KW-1185">Reference proteome</keyword>
<sequence>MSQRGGRLRDPVVRGLLGDGLVLFGSLLTAFLVYRPLWMNPRHGYLTGSGQDQNMWEWFFAVSADAVSSWTNPLFSDLQNFPDGVNLMSNTVMLGIGIPFAPVTWVFGPSVTWALVLTGGLAATAFAWYWVLSRHVVDSRTAAAVGGLFAGFAPPIISHANAHPNFTALFVLPLMLGCVLRLAKGGRPVRTGVWLGLLGTWQVFLGEEPLLIATFAFVVFAVAFALARPERVEDMARPLLKGIGVAAAVCLPLVAFPLWWQFAGPQSYGALEHGPVGNDVAAFTAFATESAAGNPETARELSINRTEENAFFGWPLVLLMIFVTVWLWRDAVARAVAVSMWMLAWISTGVLLTIDGTVTSIPGPWLGMARLPLLESVLESRFALACVPLIGILLALATYRVLGARPRLPEWRIPLQVIWFSALLTALLPVVPTELRVSQRPEVPEFFAEGAWRGHVDDGGCVVIAPLPDPGNAEALHWQVRSGLEFPLAEGYFVGPGANPERGTYGAVRRETSVLLDEVADSGEIPEIGAQERSTALRDLRFWRADVIVLAQQRHRDELRETLDLLLERPGRLVDGAWFWDVRDLTPP</sequence>
<evidence type="ECO:0008006" key="4">
    <source>
        <dbReference type="Google" id="ProtNLM"/>
    </source>
</evidence>
<gene>
    <name evidence="2" type="ORF">SAMN05216266_107238</name>
</gene>
<feature type="transmembrane region" description="Helical" evidence="1">
    <location>
        <begin position="87"/>
        <end position="107"/>
    </location>
</feature>
<keyword evidence="1" id="KW-0812">Transmembrane</keyword>
<feature type="transmembrane region" description="Helical" evidence="1">
    <location>
        <begin position="113"/>
        <end position="131"/>
    </location>
</feature>
<feature type="transmembrane region" description="Helical" evidence="1">
    <location>
        <begin position="413"/>
        <end position="431"/>
    </location>
</feature>
<feature type="transmembrane region" description="Helical" evidence="1">
    <location>
        <begin position="239"/>
        <end position="260"/>
    </location>
</feature>
<dbReference type="RefSeq" id="WP_091673615.1">
    <property type="nucleotide sequence ID" value="NZ_FOKG01000007.1"/>
</dbReference>
<name>A0A1I0ZSD9_9PSEU</name>
<protein>
    <recommendedName>
        <fullName evidence="4">Glycosyl transferase</fullName>
    </recommendedName>
</protein>
<keyword evidence="1" id="KW-0472">Membrane</keyword>
<dbReference type="Proteomes" id="UP000243799">
    <property type="component" value="Unassembled WGS sequence"/>
</dbReference>
<organism evidence="2 3">
    <name type="scientific">Amycolatopsis marina</name>
    <dbReference type="NCBI Taxonomy" id="490629"/>
    <lineage>
        <taxon>Bacteria</taxon>
        <taxon>Bacillati</taxon>
        <taxon>Actinomycetota</taxon>
        <taxon>Actinomycetes</taxon>
        <taxon>Pseudonocardiales</taxon>
        <taxon>Pseudonocardiaceae</taxon>
        <taxon>Amycolatopsis</taxon>
    </lineage>
</organism>
<feature type="transmembrane region" description="Helical" evidence="1">
    <location>
        <begin position="166"/>
        <end position="183"/>
    </location>
</feature>
<feature type="transmembrane region" description="Helical" evidence="1">
    <location>
        <begin position="143"/>
        <end position="160"/>
    </location>
</feature>
<dbReference type="STRING" id="490629.SAMN05216266_107238"/>
<proteinExistence type="predicted"/>
<feature type="transmembrane region" description="Helical" evidence="1">
    <location>
        <begin position="12"/>
        <end position="35"/>
    </location>
</feature>
<evidence type="ECO:0000313" key="3">
    <source>
        <dbReference type="Proteomes" id="UP000243799"/>
    </source>
</evidence>
<reference evidence="3" key="1">
    <citation type="submission" date="2016-10" db="EMBL/GenBank/DDBJ databases">
        <authorList>
            <person name="Varghese N."/>
            <person name="Submissions S."/>
        </authorList>
    </citation>
    <scope>NUCLEOTIDE SEQUENCE [LARGE SCALE GENOMIC DNA]</scope>
    <source>
        <strain evidence="3">CGMCC 4.3568</strain>
    </source>
</reference>
<evidence type="ECO:0000313" key="2">
    <source>
        <dbReference type="EMBL" id="SFB28447.1"/>
    </source>
</evidence>